<feature type="compositionally biased region" description="Pro residues" evidence="8">
    <location>
        <begin position="7"/>
        <end position="16"/>
    </location>
</feature>
<keyword evidence="5" id="KW-0238">DNA-binding</keyword>
<reference evidence="10 11" key="1">
    <citation type="journal article" date="2016" name="Sci. Rep.">
        <title>Peltaster fructicola genome reveals evolution from an invasive phytopathogen to an ectophytic parasite.</title>
        <authorList>
            <person name="Xu C."/>
            <person name="Chen H."/>
            <person name="Gleason M.L."/>
            <person name="Xu J.R."/>
            <person name="Liu H."/>
            <person name="Zhang R."/>
            <person name="Sun G."/>
        </authorList>
    </citation>
    <scope>NUCLEOTIDE SEQUENCE [LARGE SCALE GENOMIC DNA]</scope>
    <source>
        <strain evidence="10 11">LNHT1506</strain>
    </source>
</reference>
<keyword evidence="3" id="KW-0862">Zinc</keyword>
<dbReference type="InterPro" id="IPR007219">
    <property type="entry name" value="XnlR_reg_dom"/>
</dbReference>
<sequence length="641" mass="70504">MSFPIGPSAPPRPPPQSAASSSNDSDTRPKYSSACDSCKRRKLKCSSTQPCQRCVATGVSCTYGSVASRQTTISYTRHLEAKIAELQSLLLQQPVVETDEQGAVQAVQSDVRDRMVESLIGPEDDHLYLSPDDQFNTFHGRFAGLSVMRTVRDLCDAVAGSPGQQYGRALALSFDSSYPDIPTSNQMAALALLPSREVLEATISIALDDAMSCQECVDRAELQVQIERLYTRDPEDYTHDDRRALALIYALMALGRQCDFNVPPMPSEPGTLILRGVSYYKASRAILDGSNISHLDSIRAIIILANYLLSASMASKAHTIICMGIAAALRMGLHVSSATLREQYSAHELTQRRTVFAVLNFTQVYLSSVLGMPLLLKEPDPMQRISVPEEEMHDQGDSLVTKQPLSPVVATILMCRLLQVLADVTKTYESVSGAEDLSGSYTVGYKNITRWEEELRKWYDNLPPISPGSVTKTVLRAQLLLRVVDASIRLSIYRPFVQHILRSAQDPDFDEKGFECGSSCLQASMQLIWLSNTMEINGLLENLPWYVVYNLTLATSSLMLFELGAKHNTTIGDTSAAAQKARELLSKLGQKCLSARRCSESLDALQNEISQSRTSTVSPRTQFMRAIGAIGEEESTTASTQ</sequence>
<keyword evidence="6" id="KW-0804">Transcription</keyword>
<protein>
    <recommendedName>
        <fullName evidence="9">Zn(2)-C6 fungal-type domain-containing protein</fullName>
    </recommendedName>
</protein>
<feature type="region of interest" description="Disordered" evidence="8">
    <location>
        <begin position="1"/>
        <end position="31"/>
    </location>
</feature>
<evidence type="ECO:0000256" key="4">
    <source>
        <dbReference type="ARBA" id="ARBA00023015"/>
    </source>
</evidence>
<organism evidence="10 11">
    <name type="scientific">Peltaster fructicola</name>
    <dbReference type="NCBI Taxonomy" id="286661"/>
    <lineage>
        <taxon>Eukaryota</taxon>
        <taxon>Fungi</taxon>
        <taxon>Dikarya</taxon>
        <taxon>Ascomycota</taxon>
        <taxon>Pezizomycotina</taxon>
        <taxon>Dothideomycetes</taxon>
        <taxon>Dothideomycetes incertae sedis</taxon>
        <taxon>Peltaster</taxon>
    </lineage>
</organism>
<comment type="subcellular location">
    <subcellularLocation>
        <location evidence="1">Nucleus</location>
    </subcellularLocation>
</comment>
<keyword evidence="4" id="KW-0805">Transcription regulation</keyword>
<dbReference type="EMBL" id="CP051140">
    <property type="protein sequence ID" value="QIW96677.1"/>
    <property type="molecule type" value="Genomic_DNA"/>
</dbReference>
<accession>A0A6H0XPW7</accession>
<dbReference type="CDD" id="cd12148">
    <property type="entry name" value="fungal_TF_MHR"/>
    <property type="match status" value="1"/>
</dbReference>
<evidence type="ECO:0000259" key="9">
    <source>
        <dbReference type="PROSITE" id="PS50048"/>
    </source>
</evidence>
<dbReference type="InterPro" id="IPR001138">
    <property type="entry name" value="Zn2Cys6_DnaBD"/>
</dbReference>
<dbReference type="PROSITE" id="PS50048">
    <property type="entry name" value="ZN2_CY6_FUNGAL_2"/>
    <property type="match status" value="1"/>
</dbReference>
<keyword evidence="2" id="KW-0479">Metal-binding</keyword>
<dbReference type="GO" id="GO:0045944">
    <property type="term" value="P:positive regulation of transcription by RNA polymerase II"/>
    <property type="evidence" value="ECO:0007669"/>
    <property type="project" value="TreeGrafter"/>
</dbReference>
<dbReference type="Gene3D" id="4.10.240.10">
    <property type="entry name" value="Zn(2)-C6 fungal-type DNA-binding domain"/>
    <property type="match status" value="1"/>
</dbReference>
<dbReference type="OrthoDB" id="3938188at2759"/>
<feature type="domain" description="Zn(2)-C6 fungal-type" evidence="9">
    <location>
        <begin position="34"/>
        <end position="63"/>
    </location>
</feature>
<gene>
    <name evidence="10" type="ORF">AMS68_002195</name>
</gene>
<dbReference type="Pfam" id="PF04082">
    <property type="entry name" value="Fungal_trans"/>
    <property type="match status" value="1"/>
</dbReference>
<dbReference type="GO" id="GO:0006351">
    <property type="term" value="P:DNA-templated transcription"/>
    <property type="evidence" value="ECO:0007669"/>
    <property type="project" value="InterPro"/>
</dbReference>
<dbReference type="GO" id="GO:0008270">
    <property type="term" value="F:zinc ion binding"/>
    <property type="evidence" value="ECO:0007669"/>
    <property type="project" value="InterPro"/>
</dbReference>
<evidence type="ECO:0000256" key="8">
    <source>
        <dbReference type="SAM" id="MobiDB-lite"/>
    </source>
</evidence>
<evidence type="ECO:0000256" key="1">
    <source>
        <dbReference type="ARBA" id="ARBA00004123"/>
    </source>
</evidence>
<dbReference type="SUPFAM" id="SSF57701">
    <property type="entry name" value="Zn2/Cys6 DNA-binding domain"/>
    <property type="match status" value="1"/>
</dbReference>
<dbReference type="SMART" id="SM00066">
    <property type="entry name" value="GAL4"/>
    <property type="match status" value="1"/>
</dbReference>
<dbReference type="CDD" id="cd00067">
    <property type="entry name" value="GAL4"/>
    <property type="match status" value="1"/>
</dbReference>
<evidence type="ECO:0000256" key="2">
    <source>
        <dbReference type="ARBA" id="ARBA00022723"/>
    </source>
</evidence>
<dbReference type="Proteomes" id="UP000503462">
    <property type="component" value="Chromosome 2"/>
</dbReference>
<dbReference type="GO" id="GO:0043565">
    <property type="term" value="F:sequence-specific DNA binding"/>
    <property type="evidence" value="ECO:0007669"/>
    <property type="project" value="TreeGrafter"/>
</dbReference>
<keyword evidence="7" id="KW-0539">Nucleus</keyword>
<evidence type="ECO:0000313" key="11">
    <source>
        <dbReference type="Proteomes" id="UP000503462"/>
    </source>
</evidence>
<dbReference type="AlphaFoldDB" id="A0A6H0XPW7"/>
<name>A0A6H0XPW7_9PEZI</name>
<dbReference type="Pfam" id="PF00172">
    <property type="entry name" value="Zn_clus"/>
    <property type="match status" value="1"/>
</dbReference>
<dbReference type="GO" id="GO:0005634">
    <property type="term" value="C:nucleus"/>
    <property type="evidence" value="ECO:0007669"/>
    <property type="project" value="UniProtKB-SubCell"/>
</dbReference>
<dbReference type="GO" id="GO:0000981">
    <property type="term" value="F:DNA-binding transcription factor activity, RNA polymerase II-specific"/>
    <property type="evidence" value="ECO:0007669"/>
    <property type="project" value="InterPro"/>
</dbReference>
<proteinExistence type="predicted"/>
<dbReference type="PANTHER" id="PTHR47540">
    <property type="entry name" value="THIAMINE REPRESSIBLE GENES REGULATORY PROTEIN THI5"/>
    <property type="match status" value="1"/>
</dbReference>
<evidence type="ECO:0000256" key="7">
    <source>
        <dbReference type="ARBA" id="ARBA00023242"/>
    </source>
</evidence>
<evidence type="ECO:0000256" key="6">
    <source>
        <dbReference type="ARBA" id="ARBA00023163"/>
    </source>
</evidence>
<dbReference type="InterPro" id="IPR051711">
    <property type="entry name" value="Stress_Response_Reg"/>
</dbReference>
<dbReference type="InterPro" id="IPR036864">
    <property type="entry name" value="Zn2-C6_fun-type_DNA-bd_sf"/>
</dbReference>
<evidence type="ECO:0000256" key="5">
    <source>
        <dbReference type="ARBA" id="ARBA00023125"/>
    </source>
</evidence>
<keyword evidence="11" id="KW-1185">Reference proteome</keyword>
<evidence type="ECO:0000313" key="10">
    <source>
        <dbReference type="EMBL" id="QIW96677.1"/>
    </source>
</evidence>
<evidence type="ECO:0000256" key="3">
    <source>
        <dbReference type="ARBA" id="ARBA00022833"/>
    </source>
</evidence>
<dbReference type="PANTHER" id="PTHR47540:SF1">
    <property type="entry name" value="ACTIVATOR OF STRESS GENES 1-RELATED"/>
    <property type="match status" value="1"/>
</dbReference>
<dbReference type="PROSITE" id="PS00463">
    <property type="entry name" value="ZN2_CY6_FUNGAL_1"/>
    <property type="match status" value="1"/>
</dbReference>